<accession>A0A0A9E2H6</accession>
<feature type="transmembrane region" description="Helical" evidence="1">
    <location>
        <begin position="7"/>
        <end position="28"/>
    </location>
</feature>
<proteinExistence type="predicted"/>
<keyword evidence="1" id="KW-0472">Membrane</keyword>
<name>A0A0A9E2H6_ARUDO</name>
<sequence length="41" mass="4932">MHRFQHIRGLMTLVCMTVSIQILCRLIVHRHVSIELFNKTR</sequence>
<dbReference type="EMBL" id="GBRH01203639">
    <property type="protein sequence ID" value="JAD94256.1"/>
    <property type="molecule type" value="Transcribed_RNA"/>
</dbReference>
<reference evidence="2" key="2">
    <citation type="journal article" date="2015" name="Data Brief">
        <title>Shoot transcriptome of the giant reed, Arundo donax.</title>
        <authorList>
            <person name="Barrero R.A."/>
            <person name="Guerrero F.D."/>
            <person name="Moolhuijzen P."/>
            <person name="Goolsby J.A."/>
            <person name="Tidwell J."/>
            <person name="Bellgard S.E."/>
            <person name="Bellgard M.I."/>
        </authorList>
    </citation>
    <scope>NUCLEOTIDE SEQUENCE</scope>
    <source>
        <tissue evidence="2">Shoot tissue taken approximately 20 cm above the soil surface</tissue>
    </source>
</reference>
<organism evidence="2">
    <name type="scientific">Arundo donax</name>
    <name type="common">Giant reed</name>
    <name type="synonym">Donax arundinaceus</name>
    <dbReference type="NCBI Taxonomy" id="35708"/>
    <lineage>
        <taxon>Eukaryota</taxon>
        <taxon>Viridiplantae</taxon>
        <taxon>Streptophyta</taxon>
        <taxon>Embryophyta</taxon>
        <taxon>Tracheophyta</taxon>
        <taxon>Spermatophyta</taxon>
        <taxon>Magnoliopsida</taxon>
        <taxon>Liliopsida</taxon>
        <taxon>Poales</taxon>
        <taxon>Poaceae</taxon>
        <taxon>PACMAD clade</taxon>
        <taxon>Arundinoideae</taxon>
        <taxon>Arundineae</taxon>
        <taxon>Arundo</taxon>
    </lineage>
</organism>
<dbReference type="AlphaFoldDB" id="A0A0A9E2H6"/>
<evidence type="ECO:0000313" key="2">
    <source>
        <dbReference type="EMBL" id="JAD94256.1"/>
    </source>
</evidence>
<evidence type="ECO:0000256" key="1">
    <source>
        <dbReference type="SAM" id="Phobius"/>
    </source>
</evidence>
<keyword evidence="1" id="KW-1133">Transmembrane helix</keyword>
<keyword evidence="1" id="KW-0812">Transmembrane</keyword>
<reference evidence="2" key="1">
    <citation type="submission" date="2014-09" db="EMBL/GenBank/DDBJ databases">
        <authorList>
            <person name="Magalhaes I.L.F."/>
            <person name="Oliveira U."/>
            <person name="Santos F.R."/>
            <person name="Vidigal T.H.D.A."/>
            <person name="Brescovit A.D."/>
            <person name="Santos A.J."/>
        </authorList>
    </citation>
    <scope>NUCLEOTIDE SEQUENCE</scope>
    <source>
        <tissue evidence="2">Shoot tissue taken approximately 20 cm above the soil surface</tissue>
    </source>
</reference>
<protein>
    <submittedName>
        <fullName evidence="2">CHR928</fullName>
    </submittedName>
</protein>